<name>A0AAX2GUE4_9FLAO</name>
<dbReference type="EMBL" id="CP014227">
    <property type="protein sequence ID" value="AMD85401.1"/>
    <property type="molecule type" value="Genomic_DNA"/>
</dbReference>
<dbReference type="AlphaFoldDB" id="A0AAX2GUE4"/>
<proteinExistence type="predicted"/>
<gene>
    <name evidence="2" type="ORF">AXF12_07690</name>
    <name evidence="3" type="ORF">SAMEA44541418_00157</name>
</gene>
<evidence type="ECO:0000313" key="2">
    <source>
        <dbReference type="EMBL" id="AMD85401.1"/>
    </source>
</evidence>
<dbReference type="EMBL" id="LT906449">
    <property type="protein sequence ID" value="SNV02000.1"/>
    <property type="molecule type" value="Genomic_DNA"/>
</dbReference>
<evidence type="ECO:0000256" key="1">
    <source>
        <dbReference type="SAM" id="MobiDB-lite"/>
    </source>
</evidence>
<dbReference type="KEGG" id="chg:AXF12_07690"/>
<evidence type="ECO:0000313" key="5">
    <source>
        <dbReference type="Proteomes" id="UP000215539"/>
    </source>
</evidence>
<sequence length="173" mass="20059">MSIFNLNNLHLTKEQIDAIDLALTNLEKALEPVNINLTSEDRKKYGRVNEQNKLFILKVLEYAKSQPTLRTSDVNWEEFERDFESRAILERFIGRLESLTTRITNAKTLHDYDNYQESLEDYAYTSFRAKSKAIGYEDKHRELAQFFAKGRKNAAKTPNADANKPNVKDNPAQ</sequence>
<evidence type="ECO:0000313" key="4">
    <source>
        <dbReference type="Proteomes" id="UP000065822"/>
    </source>
</evidence>
<feature type="region of interest" description="Disordered" evidence="1">
    <location>
        <begin position="153"/>
        <end position="173"/>
    </location>
</feature>
<dbReference type="Proteomes" id="UP000215539">
    <property type="component" value="Chromosome 1"/>
</dbReference>
<protein>
    <submittedName>
        <fullName evidence="3">Uncharacterized protein</fullName>
    </submittedName>
</protein>
<organism evidence="3 5">
    <name type="scientific">Capnocytophaga haemolytica</name>
    <dbReference type="NCBI Taxonomy" id="45243"/>
    <lineage>
        <taxon>Bacteria</taxon>
        <taxon>Pseudomonadati</taxon>
        <taxon>Bacteroidota</taxon>
        <taxon>Flavobacteriia</taxon>
        <taxon>Flavobacteriales</taxon>
        <taxon>Flavobacteriaceae</taxon>
        <taxon>Capnocytophaga</taxon>
    </lineage>
</organism>
<dbReference type="RefSeq" id="WP_066429949.1">
    <property type="nucleotide sequence ID" value="NZ_CP014227.1"/>
</dbReference>
<accession>A0AAX2GUE4</accession>
<evidence type="ECO:0000313" key="3">
    <source>
        <dbReference type="EMBL" id="SNV02000.1"/>
    </source>
</evidence>
<reference evidence="3 5" key="2">
    <citation type="submission" date="2017-06" db="EMBL/GenBank/DDBJ databases">
        <authorList>
            <consortium name="Pathogen Informatics"/>
        </authorList>
    </citation>
    <scope>NUCLEOTIDE SEQUENCE [LARGE SCALE GENOMIC DNA]</scope>
    <source>
        <strain evidence="3 5">NCTC12947</strain>
    </source>
</reference>
<dbReference type="Proteomes" id="UP000065822">
    <property type="component" value="Chromosome"/>
</dbReference>
<keyword evidence="4" id="KW-1185">Reference proteome</keyword>
<reference evidence="2 4" key="1">
    <citation type="submission" date="2016-02" db="EMBL/GenBank/DDBJ databases">
        <authorList>
            <person name="Holder M.E."/>
            <person name="Ajami N.J."/>
            <person name="Petrosino J.F."/>
        </authorList>
    </citation>
    <scope>NUCLEOTIDE SEQUENCE [LARGE SCALE GENOMIC DNA]</scope>
    <source>
        <strain evidence="2 4">CCUG 32990</strain>
    </source>
</reference>